<keyword evidence="1" id="KW-1133">Transmembrane helix</keyword>
<keyword evidence="1" id="KW-0812">Transmembrane</keyword>
<keyword evidence="1" id="KW-0472">Membrane</keyword>
<organism evidence="3 4">
    <name type="scientific">Insulibacter thermoxylanivorax</name>
    <dbReference type="NCBI Taxonomy" id="2749268"/>
    <lineage>
        <taxon>Bacteria</taxon>
        <taxon>Bacillati</taxon>
        <taxon>Bacillota</taxon>
        <taxon>Bacilli</taxon>
        <taxon>Bacillales</taxon>
        <taxon>Paenibacillaceae</taxon>
        <taxon>Insulibacter</taxon>
    </lineage>
</organism>
<comment type="caution">
    <text evidence="3">The sequence shown here is derived from an EMBL/GenBank/DDBJ whole genome shotgun (WGS) entry which is preliminary data.</text>
</comment>
<evidence type="ECO:0000313" key="3">
    <source>
        <dbReference type="EMBL" id="GFR38010.1"/>
    </source>
</evidence>
<feature type="transmembrane region" description="Helical" evidence="1">
    <location>
        <begin position="358"/>
        <end position="378"/>
    </location>
</feature>
<dbReference type="RefSeq" id="WP_200966268.1">
    <property type="nucleotide sequence ID" value="NZ_BMAQ01000009.1"/>
</dbReference>
<dbReference type="Pfam" id="PF10633">
    <property type="entry name" value="NPCBM_assoc"/>
    <property type="match status" value="1"/>
</dbReference>
<sequence length="384" mass="41599">MKDKIKRGSLVLLSTLLFMLTLGVTPVYAAAELDLYTKFASIAVTPGEKISYSIEVINNTSSVQTNTISVAGLPQDWTYTLQSGSYSIDRISVKPNSSETLNLRVEVPYLVDRGTYNFNVQVDGVNKLPLTVTVTEQGIYSTDLTVDQPNLQGHSDSDFTFTAKLENQSADEQTYALQAATDPGWRVEFRVSGNSVTSVQVDPFDTETIAVKVTPPTEVEAGTYKIPIRAVNNETSVEQELEVVITGTYDLQVTTANGVLSTNITAGGQKTIDLVIKNTGTADLSDINLSSVSPTNWEVTFEPAVIDHLPAGESVNVQAVIKADKASIAGDYVASITARTSEVSDSATFRITVETSMLWGWIGVLIIAVVIGGIYYLIRKYGRR</sequence>
<evidence type="ECO:0000256" key="1">
    <source>
        <dbReference type="SAM" id="Phobius"/>
    </source>
</evidence>
<proteinExistence type="predicted"/>
<name>A0A916QCF9_9BACL</name>
<accession>A0A916QCF9</accession>
<evidence type="ECO:0000313" key="4">
    <source>
        <dbReference type="Proteomes" id="UP000654993"/>
    </source>
</evidence>
<reference evidence="3" key="2">
    <citation type="journal article" date="2021" name="Data Brief">
        <title>Draft genome sequence data of the facultative, thermophilic, xylanolytic bacterium Paenibacillus sp. strain DA-C8.</title>
        <authorList>
            <person name="Chhe C."/>
            <person name="Uke A."/>
            <person name="Baramee S."/>
            <person name="Ungkulpasvich U."/>
            <person name="Tachaapaikoon C."/>
            <person name="Pason P."/>
            <person name="Waeonukul R."/>
            <person name="Ratanakhanokchai K."/>
            <person name="Kosugi A."/>
        </authorList>
    </citation>
    <scope>NUCLEOTIDE SEQUENCE</scope>
    <source>
        <strain evidence="3">DA-C8</strain>
    </source>
</reference>
<protein>
    <recommendedName>
        <fullName evidence="2">Alpha-galactosidase NEW3 domain-containing protein</fullName>
    </recommendedName>
</protein>
<dbReference type="InterPro" id="IPR013783">
    <property type="entry name" value="Ig-like_fold"/>
</dbReference>
<dbReference type="Proteomes" id="UP000654993">
    <property type="component" value="Unassembled WGS sequence"/>
</dbReference>
<dbReference type="AlphaFoldDB" id="A0A916QCF9"/>
<evidence type="ECO:0000259" key="2">
    <source>
        <dbReference type="Pfam" id="PF10633"/>
    </source>
</evidence>
<keyword evidence="4" id="KW-1185">Reference proteome</keyword>
<gene>
    <name evidence="3" type="ORF">PRECH8_13060</name>
</gene>
<dbReference type="PANTHER" id="PTHR39198:SF1">
    <property type="entry name" value="ALPHA-GALACTOSIDASE NEW3 DOMAIN-CONTAINING PROTEIN"/>
    <property type="match status" value="1"/>
</dbReference>
<dbReference type="PANTHER" id="PTHR39198">
    <property type="entry name" value="HYPOTHETICAL MEMBRANE PROTEIN, CONSERVED"/>
    <property type="match status" value="1"/>
</dbReference>
<dbReference type="InterPro" id="IPR018905">
    <property type="entry name" value="A-galactase_NEW3"/>
</dbReference>
<feature type="domain" description="Alpha-galactosidase NEW3" evidence="2">
    <location>
        <begin position="264"/>
        <end position="339"/>
    </location>
</feature>
<dbReference type="Gene3D" id="2.60.40.10">
    <property type="entry name" value="Immunoglobulins"/>
    <property type="match status" value="3"/>
</dbReference>
<dbReference type="EMBL" id="BMAQ01000009">
    <property type="protein sequence ID" value="GFR38010.1"/>
    <property type="molecule type" value="Genomic_DNA"/>
</dbReference>
<reference evidence="3" key="1">
    <citation type="submission" date="2020-08" db="EMBL/GenBank/DDBJ databases">
        <authorList>
            <person name="Uke A."/>
            <person name="Chhe C."/>
            <person name="Baramee S."/>
            <person name="Kosugi A."/>
        </authorList>
    </citation>
    <scope>NUCLEOTIDE SEQUENCE</scope>
    <source>
        <strain evidence="3">DA-C8</strain>
    </source>
</reference>